<dbReference type="InterPro" id="IPR029762">
    <property type="entry name" value="PGP-I_bact-type"/>
</dbReference>
<evidence type="ECO:0000256" key="9">
    <source>
        <dbReference type="PROSITE-ProRule" id="PRU10076"/>
    </source>
</evidence>
<comment type="function">
    <text evidence="2">Removes 5-oxoproline from various penultimate amino acid residues except L-proline.</text>
</comment>
<protein>
    <recommendedName>
        <fullName evidence="9">Pyroglutamyl-peptidase I</fullName>
        <ecNumber evidence="9">3.4.19.3</ecNumber>
    </recommendedName>
</protein>
<dbReference type="GO" id="GO:0005829">
    <property type="term" value="C:cytosol"/>
    <property type="evidence" value="ECO:0007669"/>
    <property type="project" value="InterPro"/>
</dbReference>
<evidence type="ECO:0000256" key="10">
    <source>
        <dbReference type="PROSITE-ProRule" id="PRU10077"/>
    </source>
</evidence>
<gene>
    <name evidence="11" type="primary">pcp</name>
    <name evidence="11" type="ORF">EHYA_02647</name>
</gene>
<evidence type="ECO:0000256" key="5">
    <source>
        <dbReference type="ARBA" id="ARBA00022490"/>
    </source>
</evidence>
<dbReference type="PRINTS" id="PR00706">
    <property type="entry name" value="PYROGLUPTASE"/>
</dbReference>
<dbReference type="PIRSF" id="PIRSF015592">
    <property type="entry name" value="Prld-crbxl_pptds"/>
    <property type="match status" value="1"/>
</dbReference>
<dbReference type="InterPro" id="IPR033694">
    <property type="entry name" value="PGPEP1_Cys_AS"/>
</dbReference>
<feature type="active site" evidence="10">
    <location>
        <position position="144"/>
    </location>
</feature>
<dbReference type="AlphaFoldDB" id="A0A401YK66"/>
<keyword evidence="6" id="KW-0645">Protease</keyword>
<dbReference type="RefSeq" id="WP_126637088.1">
    <property type="nucleotide sequence ID" value="NZ_BIFH01000016.1"/>
</dbReference>
<evidence type="ECO:0000256" key="6">
    <source>
        <dbReference type="ARBA" id="ARBA00022670"/>
    </source>
</evidence>
<keyword evidence="5" id="KW-0963">Cytoplasm</keyword>
<dbReference type="InterPro" id="IPR036440">
    <property type="entry name" value="Peptidase_C15-like_sf"/>
</dbReference>
<dbReference type="InterPro" id="IPR033693">
    <property type="entry name" value="PGPEP1_Glu_AS"/>
</dbReference>
<dbReference type="PROSITE" id="PS01334">
    <property type="entry name" value="PYRASE_CYS"/>
    <property type="match status" value="1"/>
</dbReference>
<sequence>MTRVLLTGFDTFAGEASNPSWEAVRLVAAEPGAADLEVTAVRLSCVYGTALDELRSAVERVDPDLVVCVGQAGGRPDVTVERIAINVDDARIPDNAGRQPIDVPIVEAGPAAYFAGLPIKACVAAARAAGVPASVSSTAGTFVCNHVFYGLMHLIATERPTTRGGFVHVPFASEQVADRAVASLPLPAIADALRAIVTTAATRTTDITAQGGSTH</sequence>
<evidence type="ECO:0000256" key="2">
    <source>
        <dbReference type="ARBA" id="ARBA00002280"/>
    </source>
</evidence>
<evidence type="ECO:0000256" key="7">
    <source>
        <dbReference type="ARBA" id="ARBA00022801"/>
    </source>
</evidence>
<evidence type="ECO:0000313" key="11">
    <source>
        <dbReference type="EMBL" id="GCD94978.1"/>
    </source>
</evidence>
<dbReference type="Gene3D" id="3.40.630.20">
    <property type="entry name" value="Peptidase C15, pyroglutamyl peptidase I-like"/>
    <property type="match status" value="1"/>
</dbReference>
<dbReference type="EMBL" id="BIFH01000016">
    <property type="protein sequence ID" value="GCD94978.1"/>
    <property type="molecule type" value="Genomic_DNA"/>
</dbReference>
<dbReference type="CDD" id="cd00501">
    <property type="entry name" value="Peptidase_C15"/>
    <property type="match status" value="1"/>
</dbReference>
<evidence type="ECO:0000256" key="4">
    <source>
        <dbReference type="ARBA" id="ARBA00006641"/>
    </source>
</evidence>
<dbReference type="PANTHER" id="PTHR23402">
    <property type="entry name" value="PROTEASE FAMILY C15 PYROGLUTAMYL-PEPTIDASE I-RELATED"/>
    <property type="match status" value="1"/>
</dbReference>
<dbReference type="InterPro" id="IPR016125">
    <property type="entry name" value="Peptidase_C15-like"/>
</dbReference>
<keyword evidence="12" id="KW-1185">Reference proteome</keyword>
<comment type="catalytic activity">
    <reaction evidence="1 9">
        <text>Release of an N-terminal pyroglutamyl group from a polypeptide, the second amino acid generally not being Pro.</text>
        <dbReference type="EC" id="3.4.19.3"/>
    </reaction>
</comment>
<dbReference type="PANTHER" id="PTHR23402:SF1">
    <property type="entry name" value="PYROGLUTAMYL-PEPTIDASE I"/>
    <property type="match status" value="1"/>
</dbReference>
<dbReference type="PROSITE" id="PS01333">
    <property type="entry name" value="PYRASE_GLU"/>
    <property type="match status" value="1"/>
</dbReference>
<comment type="subcellular location">
    <subcellularLocation>
        <location evidence="3">Cytoplasm</location>
    </subcellularLocation>
</comment>
<feature type="active site" evidence="9">
    <location>
        <position position="81"/>
    </location>
</feature>
<evidence type="ECO:0000256" key="8">
    <source>
        <dbReference type="ARBA" id="ARBA00022807"/>
    </source>
</evidence>
<dbReference type="NCBIfam" id="TIGR00504">
    <property type="entry name" value="pyro_pdase"/>
    <property type="match status" value="1"/>
</dbReference>
<keyword evidence="7" id="KW-0378">Hydrolase</keyword>
<comment type="caution">
    <text evidence="11">The sequence shown here is derived from an EMBL/GenBank/DDBJ whole genome shotgun (WGS) entry which is preliminary data.</text>
</comment>
<dbReference type="EC" id="3.4.19.3" evidence="9"/>
<evidence type="ECO:0000313" key="12">
    <source>
        <dbReference type="Proteomes" id="UP000286931"/>
    </source>
</evidence>
<dbReference type="FunFam" id="3.40.630.20:FF:000001">
    <property type="entry name" value="Pyrrolidone-carboxylate peptidase"/>
    <property type="match status" value="1"/>
</dbReference>
<dbReference type="OrthoDB" id="9779738at2"/>
<keyword evidence="8" id="KW-0788">Thiol protease</keyword>
<dbReference type="Proteomes" id="UP000286931">
    <property type="component" value="Unassembled WGS sequence"/>
</dbReference>
<dbReference type="Pfam" id="PF01470">
    <property type="entry name" value="Peptidase_C15"/>
    <property type="match status" value="1"/>
</dbReference>
<evidence type="ECO:0000256" key="3">
    <source>
        <dbReference type="ARBA" id="ARBA00004496"/>
    </source>
</evidence>
<evidence type="ECO:0000256" key="1">
    <source>
        <dbReference type="ARBA" id="ARBA00001770"/>
    </source>
</evidence>
<dbReference type="InterPro" id="IPR000816">
    <property type="entry name" value="Peptidase_C15"/>
</dbReference>
<comment type="similarity">
    <text evidence="4">Belongs to the peptidase C15 family.</text>
</comment>
<dbReference type="NCBIfam" id="NF009676">
    <property type="entry name" value="PRK13197.1"/>
    <property type="match status" value="1"/>
</dbReference>
<proteinExistence type="inferred from homology"/>
<dbReference type="GO" id="GO:0006508">
    <property type="term" value="P:proteolysis"/>
    <property type="evidence" value="ECO:0007669"/>
    <property type="project" value="UniProtKB-KW"/>
</dbReference>
<reference evidence="11 12" key="1">
    <citation type="submission" date="2018-12" db="EMBL/GenBank/DDBJ databases">
        <title>Draft genome sequence of Embleya hyalina NBRC 13850T.</title>
        <authorList>
            <person name="Komaki H."/>
            <person name="Hosoyama A."/>
            <person name="Kimura A."/>
            <person name="Ichikawa N."/>
            <person name="Tamura T."/>
        </authorList>
    </citation>
    <scope>NUCLEOTIDE SEQUENCE [LARGE SCALE GENOMIC DNA]</scope>
    <source>
        <strain evidence="11 12">NBRC 13850</strain>
    </source>
</reference>
<accession>A0A401YK66</accession>
<dbReference type="GO" id="GO:0016920">
    <property type="term" value="F:pyroglutamyl-peptidase activity"/>
    <property type="evidence" value="ECO:0007669"/>
    <property type="project" value="UniProtKB-EC"/>
</dbReference>
<organism evidence="11 12">
    <name type="scientific">Embleya hyalina</name>
    <dbReference type="NCBI Taxonomy" id="516124"/>
    <lineage>
        <taxon>Bacteria</taxon>
        <taxon>Bacillati</taxon>
        <taxon>Actinomycetota</taxon>
        <taxon>Actinomycetes</taxon>
        <taxon>Kitasatosporales</taxon>
        <taxon>Streptomycetaceae</taxon>
        <taxon>Embleya</taxon>
    </lineage>
</organism>
<name>A0A401YK66_9ACTN</name>
<dbReference type="SUPFAM" id="SSF53182">
    <property type="entry name" value="Pyrrolidone carboxyl peptidase (pyroglutamate aminopeptidase)"/>
    <property type="match status" value="1"/>
</dbReference>